<organism evidence="2 3">
    <name type="scientific">Ruminococcus bromii</name>
    <dbReference type="NCBI Taxonomy" id="40518"/>
    <lineage>
        <taxon>Bacteria</taxon>
        <taxon>Bacillati</taxon>
        <taxon>Bacillota</taxon>
        <taxon>Clostridia</taxon>
        <taxon>Eubacteriales</taxon>
        <taxon>Oscillospiraceae</taxon>
        <taxon>Ruminococcus</taxon>
    </lineage>
</organism>
<keyword evidence="1" id="KW-1133">Transmembrane helix</keyword>
<keyword evidence="1" id="KW-0472">Membrane</keyword>
<evidence type="ECO:0000313" key="3">
    <source>
        <dbReference type="Proteomes" id="UP000233425"/>
    </source>
</evidence>
<evidence type="ECO:0000313" key="2">
    <source>
        <dbReference type="EMBL" id="PKD26616.1"/>
    </source>
</evidence>
<keyword evidence="1" id="KW-0812">Transmembrane</keyword>
<proteinExistence type="predicted"/>
<dbReference type="AlphaFoldDB" id="A0A2N0UI04"/>
<protein>
    <recommendedName>
        <fullName evidence="4">Methyl-accepting chemotaxis protein</fullName>
    </recommendedName>
</protein>
<gene>
    <name evidence="2" type="ORF">RBATCC27255_01984</name>
</gene>
<keyword evidence="3" id="KW-1185">Reference proteome</keyword>
<accession>A0A2N0UI04</accession>
<dbReference type="Proteomes" id="UP000233425">
    <property type="component" value="Unassembled WGS sequence"/>
</dbReference>
<reference evidence="2" key="1">
    <citation type="journal article" date="2018" name="Environ. Microbiol.">
        <title>Sporulation capability and amylosome conservation among diverse human colonic and rumen isolates of the keystone starch-degrader Ruminococcus bromii.</title>
        <authorList>
            <person name="Mukhopadhya I."/>
            <person name="Morais S."/>
            <person name="Laverde-Gomez J."/>
            <person name="Sheridan P.O."/>
            <person name="Walker A.W."/>
            <person name="Kelly W."/>
            <person name="Klieve A.V."/>
            <person name="Ouwerkerk D."/>
            <person name="Duncan S.H."/>
            <person name="Louis P."/>
            <person name="Koropatkin N."/>
            <person name="Cockburn D."/>
            <person name="Kibler R."/>
            <person name="Cooper P.J."/>
            <person name="Sandoval C."/>
            <person name="Crost E."/>
            <person name="Juge N."/>
            <person name="Bayer E.A."/>
            <person name="Flint H.J."/>
        </authorList>
    </citation>
    <scope>NUCLEOTIDE SEQUENCE [LARGE SCALE GENOMIC DNA]</scope>
    <source>
        <strain evidence="2">ATCC 27255</strain>
    </source>
</reference>
<dbReference type="EMBL" id="NNSR01000074">
    <property type="protein sequence ID" value="PKD26616.1"/>
    <property type="molecule type" value="Genomic_DNA"/>
</dbReference>
<comment type="caution">
    <text evidence="2">The sequence shown here is derived from an EMBL/GenBank/DDBJ whole genome shotgun (WGS) entry which is preliminary data.</text>
</comment>
<feature type="transmembrane region" description="Helical" evidence="1">
    <location>
        <begin position="267"/>
        <end position="290"/>
    </location>
</feature>
<name>A0A2N0UI04_9FIRM</name>
<evidence type="ECO:0008006" key="4">
    <source>
        <dbReference type="Google" id="ProtNLM"/>
    </source>
</evidence>
<dbReference type="CDD" id="cd18773">
    <property type="entry name" value="PDC1_HK_sensor"/>
    <property type="match status" value="1"/>
</dbReference>
<sequence length="299" mass="31673">MGNSKSVKKGVAVVTAVIVAAVMVCVSVVCNLLSTKTESSNQTYLDDAKAQLTEYSDNYNYTKFEFMNSLFEKANVIASVVTENTSADTNASLVKNLGINSFVMTDADGKIIASSDDKKVGTNFLDDETTKQFKANLKGMKVKSISEPTAVEGEDAVYNLMACVARTEGGIVIIDTNTSDYSAVIGADIAKSCKGDTIIVKNGEVVSTNMNLGDNGLKSAGITDEMIRSENFNVTIDGTTYSLSSMPSGEYTIISGQAATESGFNMIYGDVIPCAAGFVMIIISGIILSLGTTKKKENE</sequence>
<dbReference type="RefSeq" id="WP_101029880.1">
    <property type="nucleotide sequence ID" value="NZ_CABMMZ010000074.1"/>
</dbReference>
<evidence type="ECO:0000256" key="1">
    <source>
        <dbReference type="SAM" id="Phobius"/>
    </source>
</evidence>
<feature type="transmembrane region" description="Helical" evidence="1">
    <location>
        <begin position="12"/>
        <end position="34"/>
    </location>
</feature>